<accession>A0A097ASG6</accession>
<keyword evidence="1" id="KW-0472">Membrane</keyword>
<name>A0A097ASG6_THEKI</name>
<keyword evidence="3" id="KW-1185">Reference proteome</keyword>
<dbReference type="HOGENOM" id="CLU_3277952_0_0_9"/>
<reference evidence="3" key="1">
    <citation type="journal article" date="2015" name="Genome Announc.">
        <title>Whole-Genome Sequences of 80 Environmental and Clinical Isolates of Burkholderia pseudomallei.</title>
        <authorList>
            <person name="Johnson S.L."/>
            <person name="Baker A.L."/>
            <person name="Chain P.S."/>
            <person name="Currie B.J."/>
            <person name="Daligault H.E."/>
            <person name="Davenport K.W."/>
            <person name="Davis C.B."/>
            <person name="Inglis T.J."/>
            <person name="Kaestli M."/>
            <person name="Koren S."/>
            <person name="Mayo M."/>
            <person name="Merritt A.J."/>
            <person name="Price E.P."/>
            <person name="Sarovich D.S."/>
            <person name="Warner J."/>
            <person name="Rosovitz M.J."/>
        </authorList>
    </citation>
    <scope>NUCLEOTIDE SEQUENCE [LARGE SCALE GENOMIC DNA]</scope>
    <source>
        <strain evidence="3">DSM 2030</strain>
    </source>
</reference>
<dbReference type="Proteomes" id="UP000029669">
    <property type="component" value="Chromosome"/>
</dbReference>
<proteinExistence type="predicted"/>
<dbReference type="STRING" id="2325.TKV_c15990"/>
<evidence type="ECO:0000313" key="2">
    <source>
        <dbReference type="EMBL" id="AIS52763.1"/>
    </source>
</evidence>
<sequence>MATEIFIASGKGYYIAMLDAILFLVIKDIQGYYRALMKKHK</sequence>
<dbReference type="EMBL" id="CP009170">
    <property type="protein sequence ID" value="AIS52763.1"/>
    <property type="molecule type" value="Genomic_DNA"/>
</dbReference>
<feature type="transmembrane region" description="Helical" evidence="1">
    <location>
        <begin position="12"/>
        <end position="33"/>
    </location>
</feature>
<keyword evidence="1" id="KW-0812">Transmembrane</keyword>
<evidence type="ECO:0000313" key="3">
    <source>
        <dbReference type="Proteomes" id="UP000029669"/>
    </source>
</evidence>
<dbReference type="KEGG" id="tki:TKV_c15990"/>
<keyword evidence="1" id="KW-1133">Transmembrane helix</keyword>
<evidence type="ECO:0000256" key="1">
    <source>
        <dbReference type="SAM" id="Phobius"/>
    </source>
</evidence>
<protein>
    <submittedName>
        <fullName evidence="2">Uncharacterized protein</fullName>
    </submittedName>
</protein>
<gene>
    <name evidence="2" type="ORF">TKV_c15990</name>
</gene>
<organism evidence="2 3">
    <name type="scientific">Thermoanaerobacter kivui</name>
    <name type="common">Acetogenium kivui</name>
    <dbReference type="NCBI Taxonomy" id="2325"/>
    <lineage>
        <taxon>Bacteria</taxon>
        <taxon>Bacillati</taxon>
        <taxon>Bacillota</taxon>
        <taxon>Clostridia</taxon>
        <taxon>Thermoanaerobacterales</taxon>
        <taxon>Thermoanaerobacteraceae</taxon>
        <taxon>Thermoanaerobacter</taxon>
    </lineage>
</organism>
<dbReference type="AlphaFoldDB" id="A0A097ASG6"/>